<sequence length="619" mass="69420">MTSVLIVDDKEDNRYYLQMLLQGSGYEVIEACHGAEALVKARQQSPDVVISDLLMPVMDGYTLLRHWKNDNLLKRIPFIVYTATYTEPEDEQLALSLGADAFILKPAEPEDFIARLRDVEMHVARGIPSQVGATSEDNLLKVYSETLIRKLEEKTLQLEQANRELERDIARRKEAEDKIEHLAFYDPLTNLPNRRLMLDRLQHSFAANARHPMHSALLFIDLDHFKNLNDTKGHNCGDELLKMVGVRLQSCVREGDTVARLGGDEFVVILENLSESVEPAAAQAEAVGEKILNAIKQPFHLLGEDYYCTASIGASLYYKQDMTAEELIRRADTAMYEAKAKGRNTLRFFDPVMQATLQARLQLENDLHKALAEGQFKLHLQPQVNAAGEVLGAEALIRWLSPNGLVSPLQFIPLAEETGLIVPIGCWVIEAACDLLLEWAQDPRMAHLQLAVNVSAKQFRQHDFIEQILGTIISKQVNPERLKLELTESVVLDDIEDTINKMNVLKEAGLSFSMDDFGTGYSSLSYLAELPLQQLKIDQSFVRGISSNPINAIIVQTVIGMANNLDIESIAEGVETETQFQFLKAHGCKLFQGYYFGRPVPAENFQVGTLHPITFMLGS</sequence>
<dbReference type="Pfam" id="PF00072">
    <property type="entry name" value="Response_reg"/>
    <property type="match status" value="1"/>
</dbReference>
<dbReference type="InterPro" id="IPR052155">
    <property type="entry name" value="Biofilm_reg_signaling"/>
</dbReference>
<evidence type="ECO:0000259" key="4">
    <source>
        <dbReference type="PROSITE" id="PS50883"/>
    </source>
</evidence>
<dbReference type="CDD" id="cd01948">
    <property type="entry name" value="EAL"/>
    <property type="match status" value="1"/>
</dbReference>
<dbReference type="OrthoDB" id="9813903at2"/>
<dbReference type="PANTHER" id="PTHR44757">
    <property type="entry name" value="DIGUANYLATE CYCLASE DGCP"/>
    <property type="match status" value="1"/>
</dbReference>
<dbReference type="PROSITE" id="PS50883">
    <property type="entry name" value="EAL"/>
    <property type="match status" value="1"/>
</dbReference>
<dbReference type="SMART" id="SM00052">
    <property type="entry name" value="EAL"/>
    <property type="match status" value="1"/>
</dbReference>
<feature type="modified residue" description="4-aspartylphosphate" evidence="1">
    <location>
        <position position="52"/>
    </location>
</feature>
<dbReference type="GO" id="GO:0003824">
    <property type="term" value="F:catalytic activity"/>
    <property type="evidence" value="ECO:0007669"/>
    <property type="project" value="UniProtKB-ARBA"/>
</dbReference>
<keyword evidence="1" id="KW-0597">Phosphoprotein</keyword>
<reference evidence="6 7" key="1">
    <citation type="journal article" date="2018" name="Environ. Microbiol.">
        <title>Isolation and genomic characterization of Novimethylophilus kurashikiensis gen. nov. sp. nov., a new lanthanide-dependent methylotrophic species of Methylophilaceae.</title>
        <authorList>
            <person name="Lv H."/>
            <person name="Sahin N."/>
            <person name="Tani A."/>
        </authorList>
    </citation>
    <scope>NUCLEOTIDE SEQUENCE [LARGE SCALE GENOMIC DNA]</scope>
    <source>
        <strain evidence="6 7">La2-4</strain>
    </source>
</reference>
<dbReference type="PROSITE" id="PS50110">
    <property type="entry name" value="RESPONSE_REGULATORY"/>
    <property type="match status" value="1"/>
</dbReference>
<evidence type="ECO:0000259" key="5">
    <source>
        <dbReference type="PROSITE" id="PS50887"/>
    </source>
</evidence>
<feature type="domain" description="Response regulatory" evidence="3">
    <location>
        <begin position="3"/>
        <end position="120"/>
    </location>
</feature>
<dbReference type="Gene3D" id="3.20.20.450">
    <property type="entry name" value="EAL domain"/>
    <property type="match status" value="1"/>
</dbReference>
<evidence type="ECO:0000313" key="7">
    <source>
        <dbReference type="Proteomes" id="UP000245081"/>
    </source>
</evidence>
<dbReference type="PROSITE" id="PS50887">
    <property type="entry name" value="GGDEF"/>
    <property type="match status" value="1"/>
</dbReference>
<dbReference type="InterPro" id="IPR000160">
    <property type="entry name" value="GGDEF_dom"/>
</dbReference>
<dbReference type="InterPro" id="IPR001633">
    <property type="entry name" value="EAL_dom"/>
</dbReference>
<organism evidence="6 7">
    <name type="scientific">Novimethylophilus kurashikiensis</name>
    <dbReference type="NCBI Taxonomy" id="1825523"/>
    <lineage>
        <taxon>Bacteria</taxon>
        <taxon>Pseudomonadati</taxon>
        <taxon>Pseudomonadota</taxon>
        <taxon>Betaproteobacteria</taxon>
        <taxon>Nitrosomonadales</taxon>
        <taxon>Methylophilaceae</taxon>
        <taxon>Novimethylophilus</taxon>
    </lineage>
</organism>
<evidence type="ECO:0000259" key="3">
    <source>
        <dbReference type="PROSITE" id="PS50110"/>
    </source>
</evidence>
<dbReference type="GO" id="GO:0000160">
    <property type="term" value="P:phosphorelay signal transduction system"/>
    <property type="evidence" value="ECO:0007669"/>
    <property type="project" value="InterPro"/>
</dbReference>
<feature type="domain" description="GGDEF" evidence="5">
    <location>
        <begin position="213"/>
        <end position="351"/>
    </location>
</feature>
<dbReference type="Gene3D" id="3.40.50.2300">
    <property type="match status" value="1"/>
</dbReference>
<dbReference type="InterPro" id="IPR029787">
    <property type="entry name" value="Nucleotide_cyclase"/>
</dbReference>
<dbReference type="CDD" id="cd01949">
    <property type="entry name" value="GGDEF"/>
    <property type="match status" value="1"/>
</dbReference>
<protein>
    <submittedName>
        <fullName evidence="6">Diguanylate cyclase</fullName>
    </submittedName>
</protein>
<dbReference type="SMART" id="SM00448">
    <property type="entry name" value="REC"/>
    <property type="match status" value="1"/>
</dbReference>
<dbReference type="CDD" id="cd00156">
    <property type="entry name" value="REC"/>
    <property type="match status" value="1"/>
</dbReference>
<dbReference type="Pfam" id="PF00563">
    <property type="entry name" value="EAL"/>
    <property type="match status" value="1"/>
</dbReference>
<keyword evidence="7" id="KW-1185">Reference proteome</keyword>
<evidence type="ECO:0000313" key="6">
    <source>
        <dbReference type="EMBL" id="GBG14071.1"/>
    </source>
</evidence>
<feature type="coiled-coil region" evidence="2">
    <location>
        <begin position="144"/>
        <end position="178"/>
    </location>
</feature>
<dbReference type="SMART" id="SM00267">
    <property type="entry name" value="GGDEF"/>
    <property type="match status" value="1"/>
</dbReference>
<dbReference type="Pfam" id="PF00990">
    <property type="entry name" value="GGDEF"/>
    <property type="match status" value="1"/>
</dbReference>
<dbReference type="NCBIfam" id="TIGR00254">
    <property type="entry name" value="GGDEF"/>
    <property type="match status" value="1"/>
</dbReference>
<accession>A0A2R5FBK4</accession>
<dbReference type="AlphaFoldDB" id="A0A2R5FBK4"/>
<proteinExistence type="predicted"/>
<dbReference type="SUPFAM" id="SSF52172">
    <property type="entry name" value="CheY-like"/>
    <property type="match status" value="1"/>
</dbReference>
<dbReference type="InterPro" id="IPR043128">
    <property type="entry name" value="Rev_trsase/Diguanyl_cyclase"/>
</dbReference>
<dbReference type="SUPFAM" id="SSF55073">
    <property type="entry name" value="Nucleotide cyclase"/>
    <property type="match status" value="1"/>
</dbReference>
<dbReference type="FunFam" id="3.30.70.270:FF:000001">
    <property type="entry name" value="Diguanylate cyclase domain protein"/>
    <property type="match status" value="1"/>
</dbReference>
<dbReference type="Proteomes" id="UP000245081">
    <property type="component" value="Unassembled WGS sequence"/>
</dbReference>
<dbReference type="EMBL" id="BDOQ01000006">
    <property type="protein sequence ID" value="GBG14071.1"/>
    <property type="molecule type" value="Genomic_DNA"/>
</dbReference>
<name>A0A2R5FBK4_9PROT</name>
<dbReference type="InterPro" id="IPR011006">
    <property type="entry name" value="CheY-like_superfamily"/>
</dbReference>
<dbReference type="Gene3D" id="3.30.70.270">
    <property type="match status" value="1"/>
</dbReference>
<evidence type="ECO:0000256" key="1">
    <source>
        <dbReference type="PROSITE-ProRule" id="PRU00169"/>
    </source>
</evidence>
<feature type="domain" description="EAL" evidence="4">
    <location>
        <begin position="360"/>
        <end position="613"/>
    </location>
</feature>
<dbReference type="InterPro" id="IPR001789">
    <property type="entry name" value="Sig_transdc_resp-reg_receiver"/>
</dbReference>
<dbReference type="RefSeq" id="WP_109015276.1">
    <property type="nucleotide sequence ID" value="NZ_BDOQ01000006.1"/>
</dbReference>
<evidence type="ECO:0000256" key="2">
    <source>
        <dbReference type="SAM" id="Coils"/>
    </source>
</evidence>
<dbReference type="InterPro" id="IPR035919">
    <property type="entry name" value="EAL_sf"/>
</dbReference>
<comment type="caution">
    <text evidence="6">The sequence shown here is derived from an EMBL/GenBank/DDBJ whole genome shotgun (WGS) entry which is preliminary data.</text>
</comment>
<dbReference type="SUPFAM" id="SSF141868">
    <property type="entry name" value="EAL domain-like"/>
    <property type="match status" value="1"/>
</dbReference>
<dbReference type="PANTHER" id="PTHR44757:SF2">
    <property type="entry name" value="BIOFILM ARCHITECTURE MAINTENANCE PROTEIN MBAA"/>
    <property type="match status" value="1"/>
</dbReference>
<keyword evidence="2" id="KW-0175">Coiled coil</keyword>
<gene>
    <name evidence="6" type="ORF">NMK_1630</name>
</gene>